<dbReference type="PANTHER" id="PTHR12213">
    <property type="entry name" value="CORRINOID ADENOSYLTRANSFERASE"/>
    <property type="match status" value="1"/>
</dbReference>
<evidence type="ECO:0000313" key="15">
    <source>
        <dbReference type="EMBL" id="HGS87939.1"/>
    </source>
</evidence>
<comment type="caution">
    <text evidence="15">The sequence shown here is derived from an EMBL/GenBank/DDBJ whole genome shotgun (WGS) entry which is preliminary data.</text>
</comment>
<gene>
    <name evidence="15" type="ORF">ENT17_10005</name>
</gene>
<dbReference type="Pfam" id="PF03928">
    <property type="entry name" value="HbpS-like"/>
    <property type="match status" value="1"/>
</dbReference>
<dbReference type="InterPro" id="IPR038084">
    <property type="entry name" value="PduO/GlcC-like_sf"/>
</dbReference>
<organism evidence="15">
    <name type="scientific">Bellilinea caldifistulae</name>
    <dbReference type="NCBI Taxonomy" id="360411"/>
    <lineage>
        <taxon>Bacteria</taxon>
        <taxon>Bacillati</taxon>
        <taxon>Chloroflexota</taxon>
        <taxon>Anaerolineae</taxon>
        <taxon>Anaerolineales</taxon>
        <taxon>Anaerolineaceae</taxon>
        <taxon>Bellilinea</taxon>
    </lineage>
</organism>
<evidence type="ECO:0000256" key="7">
    <source>
        <dbReference type="ARBA" id="ARBA00022741"/>
    </source>
</evidence>
<dbReference type="AlphaFoldDB" id="A0A7C4L012"/>
<evidence type="ECO:0000256" key="8">
    <source>
        <dbReference type="ARBA" id="ARBA00022840"/>
    </source>
</evidence>
<evidence type="ECO:0000256" key="4">
    <source>
        <dbReference type="ARBA" id="ARBA00020963"/>
    </source>
</evidence>
<protein>
    <recommendedName>
        <fullName evidence="4">Corrinoid adenosyltransferase</fullName>
        <ecNumber evidence="3">2.5.1.17</ecNumber>
    </recommendedName>
    <alternativeName>
        <fullName evidence="9">Cob(II)alamin adenosyltransferase</fullName>
    </alternativeName>
    <alternativeName>
        <fullName evidence="11">Cob(II)yrinic acid a,c-diamide adenosyltransferase</fullName>
    </alternativeName>
    <alternativeName>
        <fullName evidence="10">Cobinamide/cobalamin adenosyltransferase</fullName>
    </alternativeName>
</protein>
<dbReference type="EC" id="2.5.1.17" evidence="3"/>
<accession>A0A7C4L012</accession>
<dbReference type="NCBIfam" id="TIGR00636">
    <property type="entry name" value="PduO_Nterm"/>
    <property type="match status" value="1"/>
</dbReference>
<proteinExistence type="inferred from homology"/>
<dbReference type="EMBL" id="DSXR01000097">
    <property type="protein sequence ID" value="HGS87939.1"/>
    <property type="molecule type" value="Genomic_DNA"/>
</dbReference>
<comment type="similarity">
    <text evidence="2">Belongs to the Cob(I)alamin adenosyltransferase family.</text>
</comment>
<comment type="pathway">
    <text evidence="1">Cofactor biosynthesis; adenosylcobalamin biosynthesis; adenosylcobalamin from cob(II)yrinate a,c-diamide: step 2/7.</text>
</comment>
<evidence type="ECO:0000256" key="5">
    <source>
        <dbReference type="ARBA" id="ARBA00022573"/>
    </source>
</evidence>
<reference evidence="15" key="1">
    <citation type="journal article" date="2020" name="mSystems">
        <title>Genome- and Community-Level Interaction Insights into Carbon Utilization and Element Cycling Functions of Hydrothermarchaeota in Hydrothermal Sediment.</title>
        <authorList>
            <person name="Zhou Z."/>
            <person name="Liu Y."/>
            <person name="Xu W."/>
            <person name="Pan J."/>
            <person name="Luo Z.H."/>
            <person name="Li M."/>
        </authorList>
    </citation>
    <scope>NUCLEOTIDE SEQUENCE [LARGE SCALE GENOMIC DNA]</scope>
    <source>
        <strain evidence="15">SpSt-556</strain>
    </source>
</reference>
<dbReference type="PANTHER" id="PTHR12213:SF0">
    <property type="entry name" value="CORRINOID ADENOSYLTRANSFERASE MMAB"/>
    <property type="match status" value="1"/>
</dbReference>
<keyword evidence="8" id="KW-0067">ATP-binding</keyword>
<name>A0A7C4L012_9CHLR</name>
<sequence length="338" mass="37009">MKATIYTGVGDAGQTRLLGNIPVSKDDLRVEVYGTLDEATSTLGLARATTRFQDLCQQIWQLQEELIPVMSEIATVPGTILKKPVPQVSPEQVQHLENLIDRWSAEWIQTGQFITPGGSPASAALDMARTIVRRAERRLVSLHQREPVNPHLLKYINRLSDLLYVLARIDEQRTLKHIISEVVESNYTPPNSSKASLPVNEPKEERQGILTLSDSNRMIVAGIQRAKEIGVPMVLAVADESGQIIQTCRMDNARPISVQLAPHKAYTAAAVRVPTHELASLSQPGRPLFHIDVNLEKFTLIGGGFPVIRHGRVIGGVGVSGGSVEQDMDVAQAMLAAF</sequence>
<feature type="domain" description="Cobalamin adenosyltransferase-like" evidence="14">
    <location>
        <begin position="5"/>
        <end position="169"/>
    </location>
</feature>
<dbReference type="Gene3D" id="1.20.1200.10">
    <property type="entry name" value="Cobalamin adenosyltransferase-like"/>
    <property type="match status" value="1"/>
</dbReference>
<evidence type="ECO:0000256" key="6">
    <source>
        <dbReference type="ARBA" id="ARBA00022679"/>
    </source>
</evidence>
<dbReference type="InterPro" id="IPR029499">
    <property type="entry name" value="PduO-typ"/>
</dbReference>
<keyword evidence="7" id="KW-0547">Nucleotide-binding</keyword>
<evidence type="ECO:0000256" key="13">
    <source>
        <dbReference type="ARBA" id="ARBA00048692"/>
    </source>
</evidence>
<evidence type="ECO:0000256" key="10">
    <source>
        <dbReference type="ARBA" id="ARBA00033334"/>
    </source>
</evidence>
<evidence type="ECO:0000259" key="14">
    <source>
        <dbReference type="Pfam" id="PF01923"/>
    </source>
</evidence>
<dbReference type="GO" id="GO:0005524">
    <property type="term" value="F:ATP binding"/>
    <property type="evidence" value="ECO:0007669"/>
    <property type="project" value="UniProtKB-KW"/>
</dbReference>
<evidence type="ECO:0000256" key="11">
    <source>
        <dbReference type="ARBA" id="ARBA00033354"/>
    </source>
</evidence>
<evidence type="ECO:0000256" key="1">
    <source>
        <dbReference type="ARBA" id="ARBA00005121"/>
    </source>
</evidence>
<evidence type="ECO:0000256" key="2">
    <source>
        <dbReference type="ARBA" id="ARBA00007487"/>
    </source>
</evidence>
<evidence type="ECO:0000256" key="9">
    <source>
        <dbReference type="ARBA" id="ARBA00031529"/>
    </source>
</evidence>
<dbReference type="GO" id="GO:0009236">
    <property type="term" value="P:cobalamin biosynthetic process"/>
    <property type="evidence" value="ECO:0007669"/>
    <property type="project" value="UniProtKB-KW"/>
</dbReference>
<dbReference type="Pfam" id="PF01923">
    <property type="entry name" value="Cob_adeno_trans"/>
    <property type="match status" value="1"/>
</dbReference>
<dbReference type="InterPro" id="IPR016030">
    <property type="entry name" value="CblAdoTrfase-like"/>
</dbReference>
<dbReference type="SUPFAM" id="SSF89028">
    <property type="entry name" value="Cobalamin adenosyltransferase-like"/>
    <property type="match status" value="1"/>
</dbReference>
<dbReference type="InterPro" id="IPR005624">
    <property type="entry name" value="PduO/GlcC-like"/>
</dbReference>
<evidence type="ECO:0000256" key="12">
    <source>
        <dbReference type="ARBA" id="ARBA00048555"/>
    </source>
</evidence>
<dbReference type="Gene3D" id="3.30.450.150">
    <property type="entry name" value="Haem-degrading domain"/>
    <property type="match status" value="1"/>
</dbReference>
<evidence type="ECO:0000256" key="3">
    <source>
        <dbReference type="ARBA" id="ARBA00012454"/>
    </source>
</evidence>
<comment type="catalytic activity">
    <reaction evidence="12">
        <text>2 cob(II)yrinate a,c diamide + reduced [electron-transfer flavoprotein] + 2 ATP = 2 adenosylcob(III)yrinate a,c-diamide + 2 triphosphate + oxidized [electron-transfer flavoprotein] + 3 H(+)</text>
        <dbReference type="Rhea" id="RHEA:11528"/>
        <dbReference type="Rhea" id="RHEA-COMP:10685"/>
        <dbReference type="Rhea" id="RHEA-COMP:10686"/>
        <dbReference type="ChEBI" id="CHEBI:15378"/>
        <dbReference type="ChEBI" id="CHEBI:18036"/>
        <dbReference type="ChEBI" id="CHEBI:30616"/>
        <dbReference type="ChEBI" id="CHEBI:57692"/>
        <dbReference type="ChEBI" id="CHEBI:58307"/>
        <dbReference type="ChEBI" id="CHEBI:58503"/>
        <dbReference type="ChEBI" id="CHEBI:58537"/>
        <dbReference type="EC" id="2.5.1.17"/>
    </reaction>
</comment>
<keyword evidence="5" id="KW-0169">Cobalamin biosynthesis</keyword>
<keyword evidence="6 15" id="KW-0808">Transferase</keyword>
<dbReference type="GO" id="GO:0008817">
    <property type="term" value="F:corrinoid adenosyltransferase activity"/>
    <property type="evidence" value="ECO:0007669"/>
    <property type="project" value="UniProtKB-EC"/>
</dbReference>
<dbReference type="InterPro" id="IPR036451">
    <property type="entry name" value="CblAdoTrfase-like_sf"/>
</dbReference>
<comment type="catalytic activity">
    <reaction evidence="13">
        <text>2 cob(II)alamin + reduced [electron-transfer flavoprotein] + 2 ATP = 2 adenosylcob(III)alamin + 2 triphosphate + oxidized [electron-transfer flavoprotein] + 3 H(+)</text>
        <dbReference type="Rhea" id="RHEA:28671"/>
        <dbReference type="Rhea" id="RHEA-COMP:10685"/>
        <dbReference type="Rhea" id="RHEA-COMP:10686"/>
        <dbReference type="ChEBI" id="CHEBI:15378"/>
        <dbReference type="ChEBI" id="CHEBI:16304"/>
        <dbReference type="ChEBI" id="CHEBI:18036"/>
        <dbReference type="ChEBI" id="CHEBI:18408"/>
        <dbReference type="ChEBI" id="CHEBI:30616"/>
        <dbReference type="ChEBI" id="CHEBI:57692"/>
        <dbReference type="ChEBI" id="CHEBI:58307"/>
        <dbReference type="EC" id="2.5.1.17"/>
    </reaction>
</comment>
<dbReference type="SUPFAM" id="SSF143744">
    <property type="entry name" value="GlcG-like"/>
    <property type="match status" value="1"/>
</dbReference>